<proteinExistence type="inferred from homology"/>
<dbReference type="KEGG" id="stha:NCTC11429_00252"/>
<feature type="domain" description="RNA polymerase sigma factor 70 region 4 type 2" evidence="6">
    <location>
        <begin position="132"/>
        <end position="180"/>
    </location>
</feature>
<dbReference type="AlphaFoldDB" id="A0A4U9U9W8"/>
<keyword evidence="4" id="KW-0804">Transcription</keyword>
<evidence type="ECO:0000256" key="4">
    <source>
        <dbReference type="ARBA" id="ARBA00023163"/>
    </source>
</evidence>
<dbReference type="Pfam" id="PF04542">
    <property type="entry name" value="Sigma70_r2"/>
    <property type="match status" value="1"/>
</dbReference>
<dbReference type="SUPFAM" id="SSF88946">
    <property type="entry name" value="Sigma2 domain of RNA polymerase sigma factors"/>
    <property type="match status" value="1"/>
</dbReference>
<evidence type="ECO:0000256" key="3">
    <source>
        <dbReference type="ARBA" id="ARBA00023082"/>
    </source>
</evidence>
<gene>
    <name evidence="7" type="primary">rpoE_3</name>
    <name evidence="7" type="ORF">NCTC11429_00252</name>
</gene>
<dbReference type="InterPro" id="IPR013325">
    <property type="entry name" value="RNA_pol_sigma_r2"/>
</dbReference>
<evidence type="ECO:0000256" key="1">
    <source>
        <dbReference type="ARBA" id="ARBA00010641"/>
    </source>
</evidence>
<dbReference type="Gene3D" id="1.10.1740.10">
    <property type="match status" value="1"/>
</dbReference>
<sequence>MKQNNGQLHDKEIISRILLGEKSLYELIVRRSNPYLYKIGRSYRYDHETTQDLMQDTYVDAFRNLHQFKQQADIKTWLIRIMLNNCYKKKQRSSYKNELAQDNINENVLPMFNNADSDTYRQVYNRELGKVIEQAVERIPEKYRLVFSLREIDGLNVSETAKVLDISEINVKVRLNRAKAILRKELEKSYAPMELYEFNLVYCDAMVNRVMKEIEGE</sequence>
<dbReference type="GeneID" id="78461076"/>
<dbReference type="STRING" id="1123265.GCA_000686625_03357"/>
<dbReference type="InterPro" id="IPR036388">
    <property type="entry name" value="WH-like_DNA-bd_sf"/>
</dbReference>
<evidence type="ECO:0000259" key="5">
    <source>
        <dbReference type="Pfam" id="PF04542"/>
    </source>
</evidence>
<dbReference type="InterPro" id="IPR007627">
    <property type="entry name" value="RNA_pol_sigma70_r2"/>
</dbReference>
<dbReference type="NCBIfam" id="TIGR02937">
    <property type="entry name" value="sigma70-ECF"/>
    <property type="match status" value="1"/>
</dbReference>
<dbReference type="Gene3D" id="1.10.10.10">
    <property type="entry name" value="Winged helix-like DNA-binding domain superfamily/Winged helix DNA-binding domain"/>
    <property type="match status" value="1"/>
</dbReference>
<dbReference type="PANTHER" id="PTHR43133">
    <property type="entry name" value="RNA POLYMERASE ECF-TYPE SIGMA FACTO"/>
    <property type="match status" value="1"/>
</dbReference>
<dbReference type="EMBL" id="LR590484">
    <property type="protein sequence ID" value="VTR28679.1"/>
    <property type="molecule type" value="Genomic_DNA"/>
</dbReference>
<organism evidence="7 8">
    <name type="scientific">Sphingobacterium thalpophilum</name>
    <dbReference type="NCBI Taxonomy" id="259"/>
    <lineage>
        <taxon>Bacteria</taxon>
        <taxon>Pseudomonadati</taxon>
        <taxon>Bacteroidota</taxon>
        <taxon>Sphingobacteriia</taxon>
        <taxon>Sphingobacteriales</taxon>
        <taxon>Sphingobacteriaceae</taxon>
        <taxon>Sphingobacterium</taxon>
    </lineage>
</organism>
<dbReference type="CDD" id="cd06171">
    <property type="entry name" value="Sigma70_r4"/>
    <property type="match status" value="1"/>
</dbReference>
<evidence type="ECO:0000256" key="2">
    <source>
        <dbReference type="ARBA" id="ARBA00023015"/>
    </source>
</evidence>
<keyword evidence="3" id="KW-0731">Sigma factor</keyword>
<evidence type="ECO:0000313" key="7">
    <source>
        <dbReference type="EMBL" id="VTR28679.1"/>
    </source>
</evidence>
<dbReference type="PANTHER" id="PTHR43133:SF51">
    <property type="entry name" value="RNA POLYMERASE SIGMA FACTOR"/>
    <property type="match status" value="1"/>
</dbReference>
<evidence type="ECO:0000313" key="8">
    <source>
        <dbReference type="Proteomes" id="UP000308196"/>
    </source>
</evidence>
<accession>A0A4U9U9W8</accession>
<dbReference type="GO" id="GO:0016987">
    <property type="term" value="F:sigma factor activity"/>
    <property type="evidence" value="ECO:0007669"/>
    <property type="project" value="UniProtKB-KW"/>
</dbReference>
<dbReference type="SUPFAM" id="SSF88659">
    <property type="entry name" value="Sigma3 and sigma4 domains of RNA polymerase sigma factors"/>
    <property type="match status" value="1"/>
</dbReference>
<comment type="similarity">
    <text evidence="1">Belongs to the sigma-70 factor family. ECF subfamily.</text>
</comment>
<reference evidence="7 8" key="1">
    <citation type="submission" date="2019-05" db="EMBL/GenBank/DDBJ databases">
        <authorList>
            <consortium name="Pathogen Informatics"/>
        </authorList>
    </citation>
    <scope>NUCLEOTIDE SEQUENCE [LARGE SCALE GENOMIC DNA]</scope>
    <source>
        <strain evidence="7 8">NCTC11429</strain>
    </source>
</reference>
<dbReference type="GO" id="GO:0003677">
    <property type="term" value="F:DNA binding"/>
    <property type="evidence" value="ECO:0007669"/>
    <property type="project" value="InterPro"/>
</dbReference>
<dbReference type="InterPro" id="IPR013324">
    <property type="entry name" value="RNA_pol_sigma_r3/r4-like"/>
</dbReference>
<dbReference type="InterPro" id="IPR013249">
    <property type="entry name" value="RNA_pol_sigma70_r4_t2"/>
</dbReference>
<evidence type="ECO:0000259" key="6">
    <source>
        <dbReference type="Pfam" id="PF08281"/>
    </source>
</evidence>
<dbReference type="Pfam" id="PF08281">
    <property type="entry name" value="Sigma70_r4_2"/>
    <property type="match status" value="1"/>
</dbReference>
<dbReference type="GO" id="GO:0006352">
    <property type="term" value="P:DNA-templated transcription initiation"/>
    <property type="evidence" value="ECO:0007669"/>
    <property type="project" value="InterPro"/>
</dbReference>
<dbReference type="Proteomes" id="UP000308196">
    <property type="component" value="Chromosome"/>
</dbReference>
<protein>
    <submittedName>
        <fullName evidence="7">Sigma-24</fullName>
    </submittedName>
</protein>
<keyword evidence="2" id="KW-0805">Transcription regulation</keyword>
<dbReference type="InterPro" id="IPR039425">
    <property type="entry name" value="RNA_pol_sigma-70-like"/>
</dbReference>
<dbReference type="RefSeq" id="WP_028070129.1">
    <property type="nucleotide sequence ID" value="NZ_LR590484.1"/>
</dbReference>
<feature type="domain" description="RNA polymerase sigma-70 region 2" evidence="5">
    <location>
        <begin position="29"/>
        <end position="90"/>
    </location>
</feature>
<dbReference type="InterPro" id="IPR014284">
    <property type="entry name" value="RNA_pol_sigma-70_dom"/>
</dbReference>
<name>A0A4U9U9W8_9SPHI</name>